<dbReference type="PRINTS" id="PR00081">
    <property type="entry name" value="GDHRDH"/>
</dbReference>
<dbReference type="InterPro" id="IPR036291">
    <property type="entry name" value="NAD(P)-bd_dom_sf"/>
</dbReference>
<organism evidence="2">
    <name type="scientific">Symploca sp. SIO1C4</name>
    <dbReference type="NCBI Taxonomy" id="2607765"/>
    <lineage>
        <taxon>Bacteria</taxon>
        <taxon>Bacillati</taxon>
        <taxon>Cyanobacteriota</taxon>
        <taxon>Cyanophyceae</taxon>
        <taxon>Coleofasciculales</taxon>
        <taxon>Coleofasciculaceae</taxon>
        <taxon>Symploca</taxon>
    </lineage>
</organism>
<dbReference type="PRINTS" id="PR00080">
    <property type="entry name" value="SDRFAMILY"/>
</dbReference>
<protein>
    <submittedName>
        <fullName evidence="2">Bifunctional dihydropteridine reductase/dihydrofolate reductase TmpR</fullName>
    </submittedName>
</protein>
<dbReference type="Gene3D" id="3.40.50.720">
    <property type="entry name" value="NAD(P)-binding Rossmann-like Domain"/>
    <property type="match status" value="1"/>
</dbReference>
<dbReference type="EMBL" id="JAAHFQ010001107">
    <property type="protein sequence ID" value="NER32188.1"/>
    <property type="molecule type" value="Genomic_DNA"/>
</dbReference>
<dbReference type="AlphaFoldDB" id="A0A6B3NSK7"/>
<name>A0A6B3NSK7_9CYAN</name>
<dbReference type="PANTHER" id="PTHR42879">
    <property type="entry name" value="3-OXOACYL-(ACYL-CARRIER-PROTEIN) REDUCTASE"/>
    <property type="match status" value="1"/>
</dbReference>
<feature type="non-terminal residue" evidence="2">
    <location>
        <position position="1"/>
    </location>
</feature>
<proteinExistence type="inferred from homology"/>
<evidence type="ECO:0000256" key="1">
    <source>
        <dbReference type="ARBA" id="ARBA00006484"/>
    </source>
</evidence>
<sequence>SGIGRAIAFDLASKGFDIAFHYNRSAQAAQQACQEATATHQIQAIALQADLTKPKQAKLLVERAAEELGGLSVVVNNVGNYLGKLTSQISAQEWQEVLDSNLNATFYVTQAALPYLKEAGWGRIVNFACASAQNLIARHTNTPYIISKTGVIIYTKSLAKELAKDKITANVVSPGIAENSFDVEEMIPKLPAKRAATLQEIVYAVWFFISPNADYITGQVLEVSGGWML</sequence>
<dbReference type="Pfam" id="PF13561">
    <property type="entry name" value="adh_short_C2"/>
    <property type="match status" value="1"/>
</dbReference>
<dbReference type="NCBIfam" id="NF012208">
    <property type="entry name" value="SDR_dihy_bifunc"/>
    <property type="match status" value="1"/>
</dbReference>
<dbReference type="SUPFAM" id="SSF51735">
    <property type="entry name" value="NAD(P)-binding Rossmann-fold domains"/>
    <property type="match status" value="1"/>
</dbReference>
<reference evidence="2" key="1">
    <citation type="submission" date="2019-11" db="EMBL/GenBank/DDBJ databases">
        <title>Genomic insights into an expanded diversity of filamentous marine cyanobacteria reveals the extraordinary biosynthetic potential of Moorea and Okeania.</title>
        <authorList>
            <person name="Ferreira Leao T."/>
            <person name="Wang M."/>
            <person name="Moss N."/>
            <person name="Da Silva R."/>
            <person name="Sanders J."/>
            <person name="Nurk S."/>
            <person name="Gurevich A."/>
            <person name="Humphrey G."/>
            <person name="Reher R."/>
            <person name="Zhu Q."/>
            <person name="Belda-Ferre P."/>
            <person name="Glukhov E."/>
            <person name="Rex R."/>
            <person name="Dorrestein P.C."/>
            <person name="Knight R."/>
            <person name="Pevzner P."/>
            <person name="Gerwick W.H."/>
            <person name="Gerwick L."/>
        </authorList>
    </citation>
    <scope>NUCLEOTIDE SEQUENCE</scope>
    <source>
        <strain evidence="2">SIO1C4</strain>
    </source>
</reference>
<comment type="similarity">
    <text evidence="1">Belongs to the short-chain dehydrogenases/reductases (SDR) family.</text>
</comment>
<accession>A0A6B3NSK7</accession>
<dbReference type="PANTHER" id="PTHR42879:SF2">
    <property type="entry name" value="3-OXOACYL-[ACYL-CARRIER-PROTEIN] REDUCTASE FABG"/>
    <property type="match status" value="1"/>
</dbReference>
<dbReference type="InterPro" id="IPR050259">
    <property type="entry name" value="SDR"/>
</dbReference>
<comment type="caution">
    <text evidence="2">The sequence shown here is derived from an EMBL/GenBank/DDBJ whole genome shotgun (WGS) entry which is preliminary data.</text>
</comment>
<dbReference type="InterPro" id="IPR002347">
    <property type="entry name" value="SDR_fam"/>
</dbReference>
<gene>
    <name evidence="2" type="primary">tmpR</name>
    <name evidence="2" type="ORF">F6J89_32455</name>
</gene>
<evidence type="ECO:0000313" key="2">
    <source>
        <dbReference type="EMBL" id="NER32188.1"/>
    </source>
</evidence>